<evidence type="ECO:0000256" key="4">
    <source>
        <dbReference type="ARBA" id="ARBA00022692"/>
    </source>
</evidence>
<evidence type="ECO:0000313" key="9">
    <source>
        <dbReference type="EMBL" id="MPN37411.1"/>
    </source>
</evidence>
<evidence type="ECO:0000256" key="6">
    <source>
        <dbReference type="ARBA" id="ARBA00023065"/>
    </source>
</evidence>
<gene>
    <name evidence="9" type="primary">ktrB_32</name>
    <name evidence="9" type="ORF">SDC9_184928</name>
</gene>
<dbReference type="AlphaFoldDB" id="A0A645HEH1"/>
<dbReference type="EMBL" id="VSSQ01092053">
    <property type="protein sequence ID" value="MPN37411.1"/>
    <property type="molecule type" value="Genomic_DNA"/>
</dbReference>
<accession>A0A645HEH1</accession>
<keyword evidence="2" id="KW-0813">Transport</keyword>
<evidence type="ECO:0000256" key="1">
    <source>
        <dbReference type="ARBA" id="ARBA00004651"/>
    </source>
</evidence>
<dbReference type="PANTHER" id="PTHR32024">
    <property type="entry name" value="TRK SYSTEM POTASSIUM UPTAKE PROTEIN TRKG-RELATED"/>
    <property type="match status" value="1"/>
</dbReference>
<dbReference type="PANTHER" id="PTHR32024:SF1">
    <property type="entry name" value="KTR SYSTEM POTASSIUM UPTAKE PROTEIN B"/>
    <property type="match status" value="1"/>
</dbReference>
<evidence type="ECO:0000256" key="7">
    <source>
        <dbReference type="ARBA" id="ARBA00023136"/>
    </source>
</evidence>
<proteinExistence type="predicted"/>
<keyword evidence="4 8" id="KW-0812">Transmembrane</keyword>
<keyword evidence="6" id="KW-0406">Ion transport</keyword>
<comment type="subcellular location">
    <subcellularLocation>
        <location evidence="1">Cell membrane</location>
        <topology evidence="1">Multi-pass membrane protein</topology>
    </subcellularLocation>
</comment>
<keyword evidence="5 8" id="KW-1133">Transmembrane helix</keyword>
<dbReference type="InterPro" id="IPR003445">
    <property type="entry name" value="Cat_transpt"/>
</dbReference>
<evidence type="ECO:0000256" key="5">
    <source>
        <dbReference type="ARBA" id="ARBA00022989"/>
    </source>
</evidence>
<dbReference type="GO" id="GO:0005886">
    <property type="term" value="C:plasma membrane"/>
    <property type="evidence" value="ECO:0007669"/>
    <property type="project" value="UniProtKB-SubCell"/>
</dbReference>
<dbReference type="GO" id="GO:0030001">
    <property type="term" value="P:metal ion transport"/>
    <property type="evidence" value="ECO:0007669"/>
    <property type="project" value="UniProtKB-ARBA"/>
</dbReference>
<protein>
    <submittedName>
        <fullName evidence="9">Ktr system potassium uptake protein B</fullName>
    </submittedName>
</protein>
<organism evidence="9">
    <name type="scientific">bioreactor metagenome</name>
    <dbReference type="NCBI Taxonomy" id="1076179"/>
    <lineage>
        <taxon>unclassified sequences</taxon>
        <taxon>metagenomes</taxon>
        <taxon>ecological metagenomes</taxon>
    </lineage>
</organism>
<feature type="transmembrane region" description="Helical" evidence="8">
    <location>
        <begin position="120"/>
        <end position="140"/>
    </location>
</feature>
<sequence length="216" mass="23127">MVLVSTLILITLGAIMFYWLERDHSMALMNGGERLLASLFQSVTPRTAGFNTVDTAAMGEGGTVLSMLLMMIGASPGSTGGGMKTTTVVVIILSTVSYIRNSDDINLFHRRLDDSVLKRAYGNATIYMMLALSGIFLLMVTQGLPLKEVSFEVMSAIGTVGLSTGITRELNGLSRLIIIALMYSGRVGSLTLAMVLAARMSRAAGLRNPQEKIIVS</sequence>
<feature type="transmembrane region" description="Helical" evidence="8">
    <location>
        <begin position="81"/>
        <end position="99"/>
    </location>
</feature>
<comment type="caution">
    <text evidence="9">The sequence shown here is derived from an EMBL/GenBank/DDBJ whole genome shotgun (WGS) entry which is preliminary data.</text>
</comment>
<dbReference type="GO" id="GO:0008324">
    <property type="term" value="F:monoatomic cation transmembrane transporter activity"/>
    <property type="evidence" value="ECO:0007669"/>
    <property type="project" value="InterPro"/>
</dbReference>
<evidence type="ECO:0000256" key="3">
    <source>
        <dbReference type="ARBA" id="ARBA00022475"/>
    </source>
</evidence>
<feature type="transmembrane region" description="Helical" evidence="8">
    <location>
        <begin position="176"/>
        <end position="198"/>
    </location>
</feature>
<keyword evidence="3" id="KW-1003">Cell membrane</keyword>
<evidence type="ECO:0000256" key="2">
    <source>
        <dbReference type="ARBA" id="ARBA00022448"/>
    </source>
</evidence>
<reference evidence="9" key="1">
    <citation type="submission" date="2019-08" db="EMBL/GenBank/DDBJ databases">
        <authorList>
            <person name="Kucharzyk K."/>
            <person name="Murdoch R.W."/>
            <person name="Higgins S."/>
            <person name="Loffler F."/>
        </authorList>
    </citation>
    <scope>NUCLEOTIDE SEQUENCE</scope>
</reference>
<keyword evidence="7 8" id="KW-0472">Membrane</keyword>
<dbReference type="Pfam" id="PF02386">
    <property type="entry name" value="TrkH"/>
    <property type="match status" value="1"/>
</dbReference>
<evidence type="ECO:0000256" key="8">
    <source>
        <dbReference type="SAM" id="Phobius"/>
    </source>
</evidence>
<name>A0A645HEH1_9ZZZZ</name>